<evidence type="ECO:0000256" key="1">
    <source>
        <dbReference type="SAM" id="Phobius"/>
    </source>
</evidence>
<keyword evidence="1" id="KW-0812">Transmembrane</keyword>
<gene>
    <name evidence="2" type="ORF">A2785_04105</name>
</gene>
<proteinExistence type="predicted"/>
<feature type="transmembrane region" description="Helical" evidence="1">
    <location>
        <begin position="15"/>
        <end position="39"/>
    </location>
</feature>
<keyword evidence="1" id="KW-1133">Transmembrane helix</keyword>
<reference evidence="2 3" key="1">
    <citation type="journal article" date="2016" name="Nat. Commun.">
        <title>Thousands of microbial genomes shed light on interconnected biogeochemical processes in an aquifer system.</title>
        <authorList>
            <person name="Anantharaman K."/>
            <person name="Brown C.T."/>
            <person name="Hug L.A."/>
            <person name="Sharon I."/>
            <person name="Castelle C.J."/>
            <person name="Probst A.J."/>
            <person name="Thomas B.C."/>
            <person name="Singh A."/>
            <person name="Wilkins M.J."/>
            <person name="Karaoz U."/>
            <person name="Brodie E.L."/>
            <person name="Williams K.H."/>
            <person name="Hubbard S.S."/>
            <person name="Banfield J.F."/>
        </authorList>
    </citation>
    <scope>NUCLEOTIDE SEQUENCE [LARGE SCALE GENOMIC DNA]</scope>
</reference>
<organism evidence="2 3">
    <name type="scientific">Candidatus Chisholmbacteria bacterium RIFCSPHIGHO2_01_FULL_49_18</name>
    <dbReference type="NCBI Taxonomy" id="1797590"/>
    <lineage>
        <taxon>Bacteria</taxon>
        <taxon>Candidatus Chisholmiibacteriota</taxon>
    </lineage>
</organism>
<keyword evidence="1" id="KW-0472">Membrane</keyword>
<name>A0A1G1VP43_9BACT</name>
<comment type="caution">
    <text evidence="2">The sequence shown here is derived from an EMBL/GenBank/DDBJ whole genome shotgun (WGS) entry which is preliminary data.</text>
</comment>
<evidence type="ECO:0000313" key="2">
    <source>
        <dbReference type="EMBL" id="OGY17172.1"/>
    </source>
</evidence>
<evidence type="ECO:0000313" key="3">
    <source>
        <dbReference type="Proteomes" id="UP000179069"/>
    </source>
</evidence>
<protein>
    <submittedName>
        <fullName evidence="2">Uncharacterized protein</fullName>
    </submittedName>
</protein>
<sequence>MPNTKLAKKLKGNPVLLFFYFLIAMVVVANIFISGYWFGRTRQVLDNSRLQSSASVPANQP</sequence>
<dbReference type="EMBL" id="MHCI01000005">
    <property type="protein sequence ID" value="OGY17172.1"/>
    <property type="molecule type" value="Genomic_DNA"/>
</dbReference>
<dbReference type="AlphaFoldDB" id="A0A1G1VP43"/>
<accession>A0A1G1VP43</accession>
<dbReference type="Proteomes" id="UP000179069">
    <property type="component" value="Unassembled WGS sequence"/>
</dbReference>